<proteinExistence type="predicted"/>
<keyword evidence="2" id="KW-1003">Cell membrane</keyword>
<dbReference type="PANTHER" id="PTHR30606">
    <property type="entry name" value="LIPID A BIOSYNTHESIS LAUROYL ACYLTRANSFERASE"/>
    <property type="match status" value="1"/>
</dbReference>
<sequence length="150" mass="17173">MFIKILFFLAKFAPFRVFQAFGSFLGFLMVLSNSKSLKTSSTNLKHVFKSKTKEEIDYLSRNSVRQTSLSLMEAIYVWSNSRDFSRKIYPLISKVNNESKFDSLLGEGKGLIIISSHIGNMELLISWMAHKAENLIIPFTKVKIKLLTIL</sequence>
<keyword evidence="3" id="KW-0997">Cell inner membrane</keyword>
<dbReference type="Pfam" id="PF03279">
    <property type="entry name" value="Lip_A_acyltrans"/>
    <property type="match status" value="1"/>
</dbReference>
<evidence type="ECO:0000313" key="7">
    <source>
        <dbReference type="EMBL" id="ADD93581.1"/>
    </source>
</evidence>
<evidence type="ECO:0000256" key="2">
    <source>
        <dbReference type="ARBA" id="ARBA00022475"/>
    </source>
</evidence>
<dbReference type="EMBL" id="GU942988">
    <property type="protein sequence ID" value="ADD93581.1"/>
    <property type="molecule type" value="Genomic_DNA"/>
</dbReference>
<evidence type="ECO:0000256" key="3">
    <source>
        <dbReference type="ARBA" id="ARBA00022519"/>
    </source>
</evidence>
<evidence type="ECO:0000256" key="4">
    <source>
        <dbReference type="ARBA" id="ARBA00022679"/>
    </source>
</evidence>
<dbReference type="InterPro" id="IPR004960">
    <property type="entry name" value="LipA_acyltrans"/>
</dbReference>
<evidence type="ECO:0000256" key="5">
    <source>
        <dbReference type="ARBA" id="ARBA00023136"/>
    </source>
</evidence>
<keyword evidence="4" id="KW-0808">Transferase</keyword>
<evidence type="ECO:0000256" key="6">
    <source>
        <dbReference type="ARBA" id="ARBA00023315"/>
    </source>
</evidence>
<keyword evidence="6" id="KW-0012">Acyltransferase</keyword>
<evidence type="ECO:0000256" key="1">
    <source>
        <dbReference type="ARBA" id="ARBA00004533"/>
    </source>
</evidence>
<reference evidence="7" key="1">
    <citation type="journal article" date="2010" name="ISME J.">
        <title>Metagenome of the Mediterranean deep chlorophyll maximum studied by direct and fosmid library 454 pyrosequencing.</title>
        <authorList>
            <person name="Ghai R."/>
            <person name="Martin-Cuadrado A.B."/>
            <person name="Molto A.G."/>
            <person name="Heredia I.G."/>
            <person name="Cabrera R."/>
            <person name="Martin J."/>
            <person name="Verdu M."/>
            <person name="Deschamps P."/>
            <person name="Moreira D."/>
            <person name="Lopez-Garcia P."/>
            <person name="Mira A."/>
            <person name="Rodriguez-Valera F."/>
        </authorList>
    </citation>
    <scope>NUCLEOTIDE SEQUENCE</scope>
</reference>
<name>D6PCY0_9BACT</name>
<dbReference type="AlphaFoldDB" id="D6PCY0"/>
<dbReference type="GO" id="GO:0016746">
    <property type="term" value="F:acyltransferase activity"/>
    <property type="evidence" value="ECO:0007669"/>
    <property type="project" value="UniProtKB-KW"/>
</dbReference>
<keyword evidence="5" id="KW-0472">Membrane</keyword>
<dbReference type="GO" id="GO:0009247">
    <property type="term" value="P:glycolipid biosynthetic process"/>
    <property type="evidence" value="ECO:0007669"/>
    <property type="project" value="UniProtKB-ARBA"/>
</dbReference>
<accession>D6PCY0</accession>
<protein>
    <recommendedName>
        <fullName evidence="8">Lipid A biosynthesis lauroyl acyltransferase</fullName>
    </recommendedName>
</protein>
<evidence type="ECO:0008006" key="8">
    <source>
        <dbReference type="Google" id="ProtNLM"/>
    </source>
</evidence>
<comment type="subcellular location">
    <subcellularLocation>
        <location evidence="1">Cell inner membrane</location>
    </subcellularLocation>
</comment>
<dbReference type="PANTHER" id="PTHR30606:SF10">
    <property type="entry name" value="PHOSPHATIDYLINOSITOL MANNOSIDE ACYLTRANSFERASE"/>
    <property type="match status" value="1"/>
</dbReference>
<organism evidence="7">
    <name type="scientific">uncultured marine bacterium MedDCM-OCT-S04-C385</name>
    <dbReference type="NCBI Taxonomy" id="743055"/>
    <lineage>
        <taxon>Bacteria</taxon>
        <taxon>environmental samples</taxon>
    </lineage>
</organism>
<dbReference type="GO" id="GO:0005886">
    <property type="term" value="C:plasma membrane"/>
    <property type="evidence" value="ECO:0007669"/>
    <property type="project" value="UniProtKB-SubCell"/>
</dbReference>